<dbReference type="GO" id="GO:0003677">
    <property type="term" value="F:DNA binding"/>
    <property type="evidence" value="ECO:0007669"/>
    <property type="project" value="UniProtKB-KW"/>
</dbReference>
<dbReference type="Proteomes" id="UP001070352">
    <property type="component" value="Unassembled WGS sequence"/>
</dbReference>
<evidence type="ECO:0000256" key="1">
    <source>
        <dbReference type="ARBA" id="ARBA00010529"/>
    </source>
</evidence>
<evidence type="ECO:0000313" key="6">
    <source>
        <dbReference type="Proteomes" id="UP001070352"/>
    </source>
</evidence>
<gene>
    <name evidence="5" type="ORF">MOC45_21280</name>
</gene>
<dbReference type="GO" id="GO:0030527">
    <property type="term" value="F:structural constituent of chromatin"/>
    <property type="evidence" value="ECO:0007669"/>
    <property type="project" value="InterPro"/>
</dbReference>
<dbReference type="Gene3D" id="4.10.520.10">
    <property type="entry name" value="IHF-like DNA-binding proteins"/>
    <property type="match status" value="1"/>
</dbReference>
<comment type="caution">
    <text evidence="5">The sequence shown here is derived from an EMBL/GenBank/DDBJ whole genome shotgun (WGS) entry which is preliminary data.</text>
</comment>
<dbReference type="InterPro" id="IPR010992">
    <property type="entry name" value="IHF-like_DNA-bd_dom_sf"/>
</dbReference>
<sequence length="99" mass="11327">MADYFLKDLKKDVAEKLDYTQDSVENILRTAFDIIGNKVAIDGDKVYLIDFLNLEPKDYAAKQAKNPQTGEPMVIAPYRTILCKPTKAMKRKLKSPFEK</sequence>
<protein>
    <submittedName>
        <fullName evidence="5">HU family DNA-binding protein</fullName>
    </submittedName>
</protein>
<keyword evidence="2" id="KW-0226">DNA condensation</keyword>
<dbReference type="SMART" id="SM00411">
    <property type="entry name" value="BHL"/>
    <property type="match status" value="1"/>
</dbReference>
<evidence type="ECO:0000313" key="5">
    <source>
        <dbReference type="EMBL" id="MCY8123077.1"/>
    </source>
</evidence>
<dbReference type="SUPFAM" id="SSF47729">
    <property type="entry name" value="IHF-like DNA-binding proteins"/>
    <property type="match status" value="1"/>
</dbReference>
<evidence type="ECO:0000256" key="2">
    <source>
        <dbReference type="ARBA" id="ARBA00023067"/>
    </source>
</evidence>
<comment type="similarity">
    <text evidence="1 4">Belongs to the bacterial histone-like protein family.</text>
</comment>
<dbReference type="PANTHER" id="PTHR33175">
    <property type="entry name" value="DNA-BINDING PROTEIN HU"/>
    <property type="match status" value="1"/>
</dbReference>
<dbReference type="PANTHER" id="PTHR33175:SF3">
    <property type="entry name" value="DNA-BINDING PROTEIN HU-BETA"/>
    <property type="match status" value="1"/>
</dbReference>
<name>A0A9Q4HFY4_BACSC</name>
<dbReference type="GO" id="GO:0030261">
    <property type="term" value="P:chromosome condensation"/>
    <property type="evidence" value="ECO:0007669"/>
    <property type="project" value="UniProtKB-KW"/>
</dbReference>
<reference evidence="5" key="1">
    <citation type="submission" date="2022-02" db="EMBL/GenBank/DDBJ databases">
        <title>Crop Bioprotection Bacillus Genome Sequencing.</title>
        <authorList>
            <person name="Dunlap C."/>
        </authorList>
    </citation>
    <scope>NUCLEOTIDE SEQUENCE</scope>
    <source>
        <strain evidence="5">M18B4</strain>
    </source>
</reference>
<proteinExistence type="inferred from homology"/>
<dbReference type="AlphaFoldDB" id="A0A9Q4HFY4"/>
<evidence type="ECO:0000256" key="4">
    <source>
        <dbReference type="RuleBase" id="RU003939"/>
    </source>
</evidence>
<dbReference type="GO" id="GO:0005829">
    <property type="term" value="C:cytosol"/>
    <property type="evidence" value="ECO:0007669"/>
    <property type="project" value="TreeGrafter"/>
</dbReference>
<dbReference type="InterPro" id="IPR000119">
    <property type="entry name" value="Hist_DNA-bd"/>
</dbReference>
<dbReference type="Pfam" id="PF00216">
    <property type="entry name" value="Bac_DNA_binding"/>
    <property type="match status" value="1"/>
</dbReference>
<evidence type="ECO:0000256" key="3">
    <source>
        <dbReference type="ARBA" id="ARBA00023125"/>
    </source>
</evidence>
<dbReference type="EMBL" id="JALANJ010000053">
    <property type="protein sequence ID" value="MCY8123077.1"/>
    <property type="molecule type" value="Genomic_DNA"/>
</dbReference>
<organism evidence="5 6">
    <name type="scientific">Bacillus spizizenii</name>
    <name type="common">Bacillus subtilis subsp. spizizenii</name>
    <dbReference type="NCBI Taxonomy" id="96241"/>
    <lineage>
        <taxon>Bacteria</taxon>
        <taxon>Bacillati</taxon>
        <taxon>Bacillota</taxon>
        <taxon>Bacilli</taxon>
        <taxon>Bacillales</taxon>
        <taxon>Bacillaceae</taxon>
        <taxon>Bacillus</taxon>
    </lineage>
</organism>
<keyword evidence="3 5" id="KW-0238">DNA-binding</keyword>
<accession>A0A9Q4HFY4</accession>
<dbReference type="CDD" id="cd13832">
    <property type="entry name" value="IHF"/>
    <property type="match status" value="1"/>
</dbReference>